<protein>
    <submittedName>
        <fullName evidence="4">Thioredoxin reductase</fullName>
    </submittedName>
</protein>
<dbReference type="Gene3D" id="3.50.50.60">
    <property type="entry name" value="FAD/NAD(P)-binding domain"/>
    <property type="match status" value="2"/>
</dbReference>
<dbReference type="RefSeq" id="WP_118049639.1">
    <property type="nucleotide sequence ID" value="NZ_CABJFK010000015.1"/>
</dbReference>
<dbReference type="SUPFAM" id="SSF51905">
    <property type="entry name" value="FAD/NAD(P)-binding domain"/>
    <property type="match status" value="1"/>
</dbReference>
<name>A0A414J177_9FIRM</name>
<gene>
    <name evidence="4" type="ORF">DW740_15580</name>
</gene>
<dbReference type="InterPro" id="IPR050097">
    <property type="entry name" value="Ferredoxin-NADP_redctase_2"/>
</dbReference>
<dbReference type="AlphaFoldDB" id="A0A414J177"/>
<evidence type="ECO:0000256" key="2">
    <source>
        <dbReference type="ARBA" id="ARBA00023002"/>
    </source>
</evidence>
<dbReference type="PRINTS" id="PR00469">
    <property type="entry name" value="PNDRDTASEII"/>
</dbReference>
<dbReference type="PANTHER" id="PTHR48105">
    <property type="entry name" value="THIOREDOXIN REDUCTASE 1-RELATED-RELATED"/>
    <property type="match status" value="1"/>
</dbReference>
<keyword evidence="2" id="KW-0560">Oxidoreductase</keyword>
<feature type="domain" description="FAD/NAD(P)-binding" evidence="3">
    <location>
        <begin position="2"/>
        <end position="283"/>
    </location>
</feature>
<keyword evidence="1" id="KW-0285">Flavoprotein</keyword>
<evidence type="ECO:0000313" key="4">
    <source>
        <dbReference type="EMBL" id="RHE37213.1"/>
    </source>
</evidence>
<proteinExistence type="predicted"/>
<reference evidence="4 5" key="1">
    <citation type="submission" date="2018-08" db="EMBL/GenBank/DDBJ databases">
        <title>A genome reference for cultivated species of the human gut microbiota.</title>
        <authorList>
            <person name="Zou Y."/>
            <person name="Xue W."/>
            <person name="Luo G."/>
        </authorList>
    </citation>
    <scope>NUCLEOTIDE SEQUENCE [LARGE SCALE GENOMIC DNA]</scope>
    <source>
        <strain evidence="4 5">AM28-23</strain>
    </source>
</reference>
<dbReference type="Proteomes" id="UP000283745">
    <property type="component" value="Unassembled WGS sequence"/>
</dbReference>
<sequence length="303" mass="32146">MKDVIIIGAGPAGISAALYTARSNLNPIVINNGIGALAKAEKIENYYGLEGPISGEELYERGLVQAKTLGVRIIEAQVLGIKGFDTFTVQTTAGDFDAVSVILATGSRRAAPSIPGIREFEGKGVSYCAVCDAFFYRNREVAVLGNSDFALHEAEELRNVTPSVTIYTDGKEPEFSREHLIAVNTMKIQAIEGDDLVSGLRMESDVHAQGIGDAEASFYPADGIFVALGTAGSTEIARQMGAELTDKGNIKVNSEMETTIPGLFAAGDCTGGLLQVSKAVYEGSMAGISAGKYVRHKNDKQNR</sequence>
<dbReference type="EMBL" id="QSKF01000015">
    <property type="protein sequence ID" value="RHE37213.1"/>
    <property type="molecule type" value="Genomic_DNA"/>
</dbReference>
<dbReference type="GO" id="GO:0016491">
    <property type="term" value="F:oxidoreductase activity"/>
    <property type="evidence" value="ECO:0007669"/>
    <property type="project" value="UniProtKB-KW"/>
</dbReference>
<dbReference type="PRINTS" id="PR00368">
    <property type="entry name" value="FADPNR"/>
</dbReference>
<accession>A0A414J177</accession>
<evidence type="ECO:0000256" key="1">
    <source>
        <dbReference type="ARBA" id="ARBA00022630"/>
    </source>
</evidence>
<comment type="caution">
    <text evidence="4">The sequence shown here is derived from an EMBL/GenBank/DDBJ whole genome shotgun (WGS) entry which is preliminary data.</text>
</comment>
<evidence type="ECO:0000259" key="3">
    <source>
        <dbReference type="Pfam" id="PF07992"/>
    </source>
</evidence>
<dbReference type="Pfam" id="PF07992">
    <property type="entry name" value="Pyr_redox_2"/>
    <property type="match status" value="1"/>
</dbReference>
<evidence type="ECO:0000313" key="5">
    <source>
        <dbReference type="Proteomes" id="UP000283745"/>
    </source>
</evidence>
<organism evidence="4 5">
    <name type="scientific">Blautia obeum</name>
    <dbReference type="NCBI Taxonomy" id="40520"/>
    <lineage>
        <taxon>Bacteria</taxon>
        <taxon>Bacillati</taxon>
        <taxon>Bacillota</taxon>
        <taxon>Clostridia</taxon>
        <taxon>Lachnospirales</taxon>
        <taxon>Lachnospiraceae</taxon>
        <taxon>Blautia</taxon>
    </lineage>
</organism>
<dbReference type="InterPro" id="IPR036188">
    <property type="entry name" value="FAD/NAD-bd_sf"/>
</dbReference>
<dbReference type="InterPro" id="IPR023753">
    <property type="entry name" value="FAD/NAD-binding_dom"/>
</dbReference>